<comment type="caution">
    <text evidence="4">The sequence shown here is derived from an EMBL/GenBank/DDBJ whole genome shotgun (WGS) entry which is preliminary data.</text>
</comment>
<evidence type="ECO:0000313" key="5">
    <source>
        <dbReference type="Proteomes" id="UP000192343"/>
    </source>
</evidence>
<dbReference type="EMBL" id="MWQY01000002">
    <property type="protein sequence ID" value="ORC37933.1"/>
    <property type="molecule type" value="Genomic_DNA"/>
</dbReference>
<feature type="binding site" evidence="2">
    <location>
        <begin position="40"/>
        <end position="42"/>
    </location>
    <ligand>
        <name>ATP</name>
        <dbReference type="ChEBI" id="CHEBI:30616"/>
    </ligand>
</feature>
<keyword evidence="2" id="KW-0547">Nucleotide-binding</keyword>
<dbReference type="GO" id="GO:0008033">
    <property type="term" value="P:tRNA processing"/>
    <property type="evidence" value="ECO:0007669"/>
    <property type="project" value="InterPro"/>
</dbReference>
<keyword evidence="2" id="KW-0067">ATP-binding</keyword>
<reference evidence="4 5" key="1">
    <citation type="submission" date="2017-03" db="EMBL/GenBank/DDBJ databases">
        <title>Draft Genome sequence of Marispirochaeta sp. strain JC444.</title>
        <authorList>
            <person name="Shivani Y."/>
            <person name="Subhash Y."/>
            <person name="Sasikala C."/>
            <person name="Ramana C."/>
        </authorList>
    </citation>
    <scope>NUCLEOTIDE SEQUENCE [LARGE SCALE GENOMIC DNA]</scope>
    <source>
        <strain evidence="4 5">JC444</strain>
    </source>
</reference>
<dbReference type="InterPro" id="IPR011063">
    <property type="entry name" value="TilS/TtcA_N"/>
</dbReference>
<dbReference type="PANTHER" id="PTHR43686">
    <property type="entry name" value="SULFURTRANSFERASE-RELATED"/>
    <property type="match status" value="1"/>
</dbReference>
<protein>
    <recommendedName>
        <fullName evidence="3">tRNA(Ile)-lysidine/2-thiocytidine synthase N-terminal domain-containing protein</fullName>
    </recommendedName>
</protein>
<dbReference type="InterPro" id="IPR014729">
    <property type="entry name" value="Rossmann-like_a/b/a_fold"/>
</dbReference>
<gene>
    <name evidence="4" type="ORF">B4O97_02745</name>
</gene>
<evidence type="ECO:0000256" key="2">
    <source>
        <dbReference type="PIRSR" id="PIRSR004976-51"/>
    </source>
</evidence>
<dbReference type="InterPro" id="IPR035107">
    <property type="entry name" value="tRNA_thiolation_TtcA_Ctu1"/>
</dbReference>
<dbReference type="GO" id="GO:0005524">
    <property type="term" value="F:ATP binding"/>
    <property type="evidence" value="ECO:0007669"/>
    <property type="project" value="UniProtKB-KW"/>
</dbReference>
<sequence>MILKPLDREARQTAARLSKKLARAFLNFPMLKENDRLLVALSGGKDSLSMLYLLTRLQKSWKTPFYIKALHIRSDFSGCSADERMEEIIDSWGVDYEILDVPIRGRLKPGRSLNCYWCSTQRRMELLRYAEAHDFGVIALGHHQDDVLETLLMNMAYKGEISTMMPVMKYDRYPQRVIRPLCYIKEREIVEFAELMGFSTYATSCPYGQTSKRLEARKALELLASRGEYVKDKMFESMSRVNLDYLPVQDGPEVPSAG</sequence>
<feature type="binding site" evidence="2">
    <location>
        <position position="72"/>
    </location>
    <ligand>
        <name>ATP</name>
        <dbReference type="ChEBI" id="CHEBI:30616"/>
    </ligand>
</feature>
<evidence type="ECO:0000256" key="1">
    <source>
        <dbReference type="ARBA" id="ARBA00022679"/>
    </source>
</evidence>
<dbReference type="GO" id="GO:0016740">
    <property type="term" value="F:transferase activity"/>
    <property type="evidence" value="ECO:0007669"/>
    <property type="project" value="UniProtKB-KW"/>
</dbReference>
<dbReference type="PIRSF" id="PIRSF004976">
    <property type="entry name" value="ATPase_YdaO"/>
    <property type="match status" value="1"/>
</dbReference>
<dbReference type="PANTHER" id="PTHR43686:SF1">
    <property type="entry name" value="AMINOTRAN_5 DOMAIN-CONTAINING PROTEIN"/>
    <property type="match status" value="1"/>
</dbReference>
<dbReference type="CDD" id="cd24138">
    <property type="entry name" value="TtcA-like"/>
    <property type="match status" value="1"/>
</dbReference>
<feature type="binding site" evidence="2">
    <location>
        <position position="46"/>
    </location>
    <ligand>
        <name>ATP</name>
        <dbReference type="ChEBI" id="CHEBI:30616"/>
    </ligand>
</feature>
<dbReference type="OrthoDB" id="9801054at2"/>
<keyword evidence="1" id="KW-0808">Transferase</keyword>
<evidence type="ECO:0000313" key="4">
    <source>
        <dbReference type="EMBL" id="ORC37933.1"/>
    </source>
</evidence>
<feature type="binding site" evidence="2">
    <location>
        <position position="141"/>
    </location>
    <ligand>
        <name>ATP</name>
        <dbReference type="ChEBI" id="CHEBI:30616"/>
    </ligand>
</feature>
<dbReference type="RefSeq" id="WP_083048082.1">
    <property type="nucleotide sequence ID" value="NZ_CAXXQO010000003.1"/>
</dbReference>
<name>A0A1Y1S2G7_9SPIO</name>
<dbReference type="AlphaFoldDB" id="A0A1Y1S2G7"/>
<dbReference type="SUPFAM" id="SSF52402">
    <property type="entry name" value="Adenine nucleotide alpha hydrolases-like"/>
    <property type="match status" value="1"/>
</dbReference>
<dbReference type="Gene3D" id="3.40.50.620">
    <property type="entry name" value="HUPs"/>
    <property type="match status" value="1"/>
</dbReference>
<feature type="binding site" evidence="2">
    <location>
        <position position="146"/>
    </location>
    <ligand>
        <name>ATP</name>
        <dbReference type="ChEBI" id="CHEBI:30616"/>
    </ligand>
</feature>
<dbReference type="Pfam" id="PF01171">
    <property type="entry name" value="ATP_bind_3"/>
    <property type="match status" value="1"/>
</dbReference>
<accession>A0A1Y1S2G7</accession>
<dbReference type="Proteomes" id="UP000192343">
    <property type="component" value="Unassembled WGS sequence"/>
</dbReference>
<feature type="domain" description="tRNA(Ile)-lysidine/2-thiocytidine synthase N-terminal" evidence="3">
    <location>
        <begin position="37"/>
        <end position="195"/>
    </location>
</feature>
<dbReference type="STRING" id="1963862.B4O97_02745"/>
<evidence type="ECO:0000259" key="3">
    <source>
        <dbReference type="Pfam" id="PF01171"/>
    </source>
</evidence>
<proteinExistence type="predicted"/>
<keyword evidence="5" id="KW-1185">Reference proteome</keyword>
<organism evidence="4 5">
    <name type="scientific">Marispirochaeta aestuarii</name>
    <dbReference type="NCBI Taxonomy" id="1963862"/>
    <lineage>
        <taxon>Bacteria</taxon>
        <taxon>Pseudomonadati</taxon>
        <taxon>Spirochaetota</taxon>
        <taxon>Spirochaetia</taxon>
        <taxon>Spirochaetales</taxon>
        <taxon>Spirochaetaceae</taxon>
        <taxon>Marispirochaeta</taxon>
    </lineage>
</organism>